<protein>
    <submittedName>
        <fullName evidence="2">Uncharacterized protein</fullName>
    </submittedName>
</protein>
<evidence type="ECO:0000313" key="2">
    <source>
        <dbReference type="EMBL" id="PKR83262.1"/>
    </source>
</evidence>
<proteinExistence type="predicted"/>
<keyword evidence="1" id="KW-0472">Membrane</keyword>
<reference evidence="2 3" key="1">
    <citation type="submission" date="2017-11" db="EMBL/GenBank/DDBJ databases">
        <title>Bacillus camelliae sp. nov., isolated from pu'er tea.</title>
        <authorList>
            <person name="Niu L."/>
        </authorList>
    </citation>
    <scope>NUCLEOTIDE SEQUENCE [LARGE SCALE GENOMIC DNA]</scope>
    <source>
        <strain evidence="2 3">7578-1</strain>
    </source>
</reference>
<dbReference type="Proteomes" id="UP000233440">
    <property type="component" value="Unassembled WGS sequence"/>
</dbReference>
<keyword evidence="1" id="KW-1133">Transmembrane helix</keyword>
<keyword evidence="1" id="KW-0812">Transmembrane</keyword>
<dbReference type="RefSeq" id="WP_101355957.1">
    <property type="nucleotide sequence ID" value="NZ_PIQO01000020.1"/>
</dbReference>
<name>A0A2N3LF39_9BACI</name>
<accession>A0A2N3LF39</accession>
<comment type="caution">
    <text evidence="2">The sequence shown here is derived from an EMBL/GenBank/DDBJ whole genome shotgun (WGS) entry which is preliminary data.</text>
</comment>
<evidence type="ECO:0000256" key="1">
    <source>
        <dbReference type="SAM" id="Phobius"/>
    </source>
</evidence>
<evidence type="ECO:0000313" key="3">
    <source>
        <dbReference type="Proteomes" id="UP000233440"/>
    </source>
</evidence>
<gene>
    <name evidence="2" type="ORF">CWO92_19885</name>
</gene>
<dbReference type="OrthoDB" id="2573204at2"/>
<organism evidence="2 3">
    <name type="scientific">Heyndrickxia camelliae</name>
    <dbReference type="NCBI Taxonomy" id="1707093"/>
    <lineage>
        <taxon>Bacteria</taxon>
        <taxon>Bacillati</taxon>
        <taxon>Bacillota</taxon>
        <taxon>Bacilli</taxon>
        <taxon>Bacillales</taxon>
        <taxon>Bacillaceae</taxon>
        <taxon>Heyndrickxia</taxon>
    </lineage>
</organism>
<keyword evidence="3" id="KW-1185">Reference proteome</keyword>
<feature type="transmembrane region" description="Helical" evidence="1">
    <location>
        <begin position="5"/>
        <end position="22"/>
    </location>
</feature>
<dbReference type="EMBL" id="PIQO01000020">
    <property type="protein sequence ID" value="PKR83262.1"/>
    <property type="molecule type" value="Genomic_DNA"/>
</dbReference>
<sequence length="396" mass="45189">MKKYIFLLVVLIAVGGVLIYFIQENKSVDTSTLIEKEKIGQKNFLENKQAAILFSSTIDQDANNKGLSYAVFVDDTGAATGYKMKSLELGSMAKGKQGVLLVDKDKIRLVGTKYQEFNMEKEQHTGERTGYLENQNVYFSIFNTGVNKSSGENGYDSNVLFGNKNGFKNGNIPHYILTSGIDQNDIIILTNDIEKKYDLKKVTITKELLKVKDIVELKNEKSYDYANLSQIVCDKDFYYVVLSEYVKDNSENTVLLRINKKTLEQEKFILATYKNGAAAVPYNPRNSAYLFQNTFYYLNGLGEVITFNTTTNKSTIKFTIKGARKDGVRRNEGTYFQDGKLYVMRYNDHKETKYFIEEYSLDTGEKLKVINIKGLDKLLSSVKKVTIHAYDFRMLK</sequence>
<dbReference type="AlphaFoldDB" id="A0A2N3LF39"/>